<feature type="binding site" evidence="8">
    <location>
        <position position="123"/>
    </location>
    <ligand>
        <name>ATP</name>
        <dbReference type="ChEBI" id="CHEBI:30616"/>
    </ligand>
</feature>
<dbReference type="PANTHER" id="PTHR32057:SF14">
    <property type="entry name" value="PROTEIN ADENYLYLTRANSFERASE SELO, MITOCHONDRIAL"/>
    <property type="match status" value="1"/>
</dbReference>
<feature type="binding site" evidence="8">
    <location>
        <position position="88"/>
    </location>
    <ligand>
        <name>ATP</name>
        <dbReference type="ChEBI" id="CHEBI:30616"/>
    </ligand>
</feature>
<comment type="catalytic activity">
    <reaction evidence="8">
        <text>L-seryl-[protein] + ATP = 3-O-(5'-adenylyl)-L-seryl-[protein] + diphosphate</text>
        <dbReference type="Rhea" id="RHEA:58120"/>
        <dbReference type="Rhea" id="RHEA-COMP:9863"/>
        <dbReference type="Rhea" id="RHEA-COMP:15073"/>
        <dbReference type="ChEBI" id="CHEBI:29999"/>
        <dbReference type="ChEBI" id="CHEBI:30616"/>
        <dbReference type="ChEBI" id="CHEBI:33019"/>
        <dbReference type="ChEBI" id="CHEBI:142516"/>
        <dbReference type="EC" id="2.7.7.108"/>
    </reaction>
</comment>
<evidence type="ECO:0000256" key="8">
    <source>
        <dbReference type="HAMAP-Rule" id="MF_00692"/>
    </source>
</evidence>
<dbReference type="HAMAP" id="MF_00692">
    <property type="entry name" value="SelO"/>
    <property type="match status" value="1"/>
</dbReference>
<dbReference type="Pfam" id="PF02696">
    <property type="entry name" value="SelO"/>
    <property type="match status" value="1"/>
</dbReference>
<keyword evidence="2 8" id="KW-0808">Transferase</keyword>
<comment type="catalytic activity">
    <reaction evidence="8">
        <text>L-histidyl-[protein] + UTP = N(tele)-(5'-uridylyl)-L-histidyl-[protein] + diphosphate</text>
        <dbReference type="Rhea" id="RHEA:83891"/>
        <dbReference type="Rhea" id="RHEA-COMP:9745"/>
        <dbReference type="Rhea" id="RHEA-COMP:20239"/>
        <dbReference type="ChEBI" id="CHEBI:29979"/>
        <dbReference type="ChEBI" id="CHEBI:33019"/>
        <dbReference type="ChEBI" id="CHEBI:46398"/>
        <dbReference type="ChEBI" id="CHEBI:233474"/>
    </reaction>
</comment>
<keyword evidence="6 8" id="KW-0067">ATP-binding</keyword>
<evidence type="ECO:0000313" key="9">
    <source>
        <dbReference type="EMBL" id="MDR5896710.1"/>
    </source>
</evidence>
<comment type="similarity">
    <text evidence="1 8">Belongs to the SELO family.</text>
</comment>
<name>A0ABU1GXZ2_9GAMM</name>
<feature type="binding site" evidence="8">
    <location>
        <position position="91"/>
    </location>
    <ligand>
        <name>ATP</name>
        <dbReference type="ChEBI" id="CHEBI:30616"/>
    </ligand>
</feature>
<evidence type="ECO:0000256" key="2">
    <source>
        <dbReference type="ARBA" id="ARBA00022679"/>
    </source>
</evidence>
<dbReference type="EC" id="2.7.7.-" evidence="8"/>
<evidence type="ECO:0000256" key="6">
    <source>
        <dbReference type="ARBA" id="ARBA00022840"/>
    </source>
</evidence>
<feature type="binding site" evidence="8">
    <location>
        <position position="259"/>
    </location>
    <ligand>
        <name>Mg(2+)</name>
        <dbReference type="ChEBI" id="CHEBI:18420"/>
    </ligand>
</feature>
<dbReference type="EMBL" id="JARWAO010000006">
    <property type="protein sequence ID" value="MDR5896710.1"/>
    <property type="molecule type" value="Genomic_DNA"/>
</dbReference>
<comment type="catalytic activity">
    <reaction evidence="8">
        <text>L-seryl-[protein] + UTP = O-(5'-uridylyl)-L-seryl-[protein] + diphosphate</text>
        <dbReference type="Rhea" id="RHEA:64604"/>
        <dbReference type="Rhea" id="RHEA-COMP:9863"/>
        <dbReference type="Rhea" id="RHEA-COMP:16635"/>
        <dbReference type="ChEBI" id="CHEBI:29999"/>
        <dbReference type="ChEBI" id="CHEBI:33019"/>
        <dbReference type="ChEBI" id="CHEBI:46398"/>
        <dbReference type="ChEBI" id="CHEBI:156051"/>
    </reaction>
</comment>
<dbReference type="NCBIfam" id="NF000658">
    <property type="entry name" value="PRK00029.1"/>
    <property type="match status" value="1"/>
</dbReference>
<proteinExistence type="inferred from homology"/>
<comment type="cofactor">
    <cofactor evidence="8">
        <name>Mg(2+)</name>
        <dbReference type="ChEBI" id="CHEBI:18420"/>
    </cofactor>
    <cofactor evidence="8">
        <name>Mn(2+)</name>
        <dbReference type="ChEBI" id="CHEBI:29035"/>
    </cofactor>
</comment>
<feature type="binding site" evidence="8">
    <location>
        <position position="173"/>
    </location>
    <ligand>
        <name>ATP</name>
        <dbReference type="ChEBI" id="CHEBI:30616"/>
    </ligand>
</feature>
<keyword evidence="3 8" id="KW-0548">Nucleotidyltransferase</keyword>
<organism evidence="9 10">
    <name type="scientific">Larsenimonas suaedae</name>
    <dbReference type="NCBI Taxonomy" id="1851019"/>
    <lineage>
        <taxon>Bacteria</taxon>
        <taxon>Pseudomonadati</taxon>
        <taxon>Pseudomonadota</taxon>
        <taxon>Gammaproteobacteria</taxon>
        <taxon>Oceanospirillales</taxon>
        <taxon>Halomonadaceae</taxon>
        <taxon>Larsenimonas</taxon>
    </lineage>
</organism>
<reference evidence="9 10" key="1">
    <citation type="submission" date="2023-04" db="EMBL/GenBank/DDBJ databases">
        <title>A long-awaited taxogenomic arrangement of the family Halomonadaceae.</title>
        <authorList>
            <person name="De La Haba R."/>
            <person name="Chuvochina M."/>
            <person name="Wittouck S."/>
            <person name="Arahal D.R."/>
            <person name="Sanchez-Porro C."/>
            <person name="Hugenholtz P."/>
            <person name="Ventosa A."/>
        </authorList>
    </citation>
    <scope>NUCLEOTIDE SEQUENCE [LARGE SCALE GENOMIC DNA]</scope>
    <source>
        <strain evidence="9 10">DSM 22428</strain>
    </source>
</reference>
<keyword evidence="8" id="KW-0464">Manganese</keyword>
<feature type="binding site" evidence="8">
    <location>
        <position position="122"/>
    </location>
    <ligand>
        <name>ATP</name>
        <dbReference type="ChEBI" id="CHEBI:30616"/>
    </ligand>
</feature>
<keyword evidence="7 8" id="KW-0460">Magnesium</keyword>
<dbReference type="EC" id="2.7.7.108" evidence="8"/>
<comment type="catalytic activity">
    <reaction evidence="8">
        <text>L-threonyl-[protein] + ATP = 3-O-(5'-adenylyl)-L-threonyl-[protein] + diphosphate</text>
        <dbReference type="Rhea" id="RHEA:54292"/>
        <dbReference type="Rhea" id="RHEA-COMP:11060"/>
        <dbReference type="Rhea" id="RHEA-COMP:13847"/>
        <dbReference type="ChEBI" id="CHEBI:30013"/>
        <dbReference type="ChEBI" id="CHEBI:30616"/>
        <dbReference type="ChEBI" id="CHEBI:33019"/>
        <dbReference type="ChEBI" id="CHEBI:138113"/>
        <dbReference type="EC" id="2.7.7.108"/>
    </reaction>
</comment>
<keyword evidence="5 8" id="KW-0547">Nucleotide-binding</keyword>
<gene>
    <name evidence="8" type="primary">ydiU</name>
    <name evidence="8" type="synonym">selO</name>
    <name evidence="9" type="ORF">QC825_11555</name>
</gene>
<dbReference type="Proteomes" id="UP001269375">
    <property type="component" value="Unassembled WGS sequence"/>
</dbReference>
<keyword evidence="10" id="KW-1185">Reference proteome</keyword>
<sequence length="484" mass="53792">MLDRLQFDNRYARLPEAFYTRVQPTPRAGTRVLDVSPGCAARLGLEGLEPLDDQLRALMAGQWVPEGAEPLAQKYTGHQFGAYNPALGDGRGLLLGEVDTPSGPMDLHLKGAGRTPYSRFGDGQAVLRSSVREYLASEAMAGLGIPTTHALAVAINDERVPRERVEPGATLLRVAESHVRFGHFEWLGLSGQTEALKQLADHVIDRHRPWLKNVDAPYAALFADVVERTAHLVADWQAYGFVHAVMNTDNMSILGLTIDYGPYAFLDAYVADRVPNRTDAQGRYAFDQQPGVALWNLVRLAQSLVSLVDKSTLEAELGRFEGHLQARFGDTMRARFGLETFEDEDSELCRQWLDLLGDQQLDYHRSFRALCAYDDTLAGREALLDVLGDTEAARAFLARYDQRLGREHRAVEARQAAMRQCNPYYVLRLHHARSVIEAAEQGDVGPLKEYRACLSAPFEPRETHGAWHLPPEAGAQEITLSCSS</sequence>
<keyword evidence="4 8" id="KW-0479">Metal-binding</keyword>
<feature type="binding site" evidence="8">
    <location>
        <position position="250"/>
    </location>
    <ligand>
        <name>Mg(2+)</name>
        <dbReference type="ChEBI" id="CHEBI:18420"/>
    </ligand>
</feature>
<evidence type="ECO:0000256" key="5">
    <source>
        <dbReference type="ARBA" id="ARBA00022741"/>
    </source>
</evidence>
<comment type="catalytic activity">
    <reaction evidence="8">
        <text>L-tyrosyl-[protein] + ATP = O-(5'-adenylyl)-L-tyrosyl-[protein] + diphosphate</text>
        <dbReference type="Rhea" id="RHEA:54288"/>
        <dbReference type="Rhea" id="RHEA-COMP:10136"/>
        <dbReference type="Rhea" id="RHEA-COMP:13846"/>
        <dbReference type="ChEBI" id="CHEBI:30616"/>
        <dbReference type="ChEBI" id="CHEBI:33019"/>
        <dbReference type="ChEBI" id="CHEBI:46858"/>
        <dbReference type="ChEBI" id="CHEBI:83624"/>
        <dbReference type="EC" id="2.7.7.108"/>
    </reaction>
</comment>
<protein>
    <recommendedName>
        <fullName evidence="8">Protein nucleotidyltransferase YdiU</fullName>
        <ecNumber evidence="8">2.7.7.-</ecNumber>
    </recommendedName>
    <alternativeName>
        <fullName evidence="8">Protein adenylyltransferase YdiU</fullName>
        <ecNumber evidence="8">2.7.7.108</ecNumber>
    </alternativeName>
    <alternativeName>
        <fullName evidence="8">Protein uridylyltransferase YdiU</fullName>
        <ecNumber evidence="8">2.7.7.-</ecNumber>
    </alternativeName>
</protein>
<dbReference type="RefSeq" id="WP_251590170.1">
    <property type="nucleotide sequence ID" value="NZ_JAMLJI010000001.1"/>
</dbReference>
<evidence type="ECO:0000256" key="3">
    <source>
        <dbReference type="ARBA" id="ARBA00022695"/>
    </source>
</evidence>
<feature type="binding site" evidence="8">
    <location>
        <position position="180"/>
    </location>
    <ligand>
        <name>ATP</name>
        <dbReference type="ChEBI" id="CHEBI:30616"/>
    </ligand>
</feature>
<comment type="catalytic activity">
    <reaction evidence="8">
        <text>L-tyrosyl-[protein] + UTP = O-(5'-uridylyl)-L-tyrosyl-[protein] + diphosphate</text>
        <dbReference type="Rhea" id="RHEA:83887"/>
        <dbReference type="Rhea" id="RHEA-COMP:10136"/>
        <dbReference type="Rhea" id="RHEA-COMP:20238"/>
        <dbReference type="ChEBI" id="CHEBI:33019"/>
        <dbReference type="ChEBI" id="CHEBI:46398"/>
        <dbReference type="ChEBI" id="CHEBI:46858"/>
        <dbReference type="ChEBI" id="CHEBI:90602"/>
    </reaction>
</comment>
<comment type="caution">
    <text evidence="9">The sequence shown here is derived from an EMBL/GenBank/DDBJ whole genome shotgun (WGS) entry which is preliminary data.</text>
</comment>
<evidence type="ECO:0000256" key="4">
    <source>
        <dbReference type="ARBA" id="ARBA00022723"/>
    </source>
</evidence>
<feature type="binding site" evidence="8">
    <location>
        <position position="90"/>
    </location>
    <ligand>
        <name>ATP</name>
        <dbReference type="ChEBI" id="CHEBI:30616"/>
    </ligand>
</feature>
<dbReference type="PANTHER" id="PTHR32057">
    <property type="entry name" value="PROTEIN ADENYLYLTRANSFERASE SELO, MITOCHONDRIAL"/>
    <property type="match status" value="1"/>
</dbReference>
<evidence type="ECO:0000256" key="7">
    <source>
        <dbReference type="ARBA" id="ARBA00022842"/>
    </source>
</evidence>
<dbReference type="InterPro" id="IPR003846">
    <property type="entry name" value="SelO"/>
</dbReference>
<feature type="active site" description="Proton acceptor" evidence="8">
    <location>
        <position position="249"/>
    </location>
</feature>
<evidence type="ECO:0000256" key="1">
    <source>
        <dbReference type="ARBA" id="ARBA00009747"/>
    </source>
</evidence>
<feature type="binding site" evidence="8">
    <location>
        <position position="110"/>
    </location>
    <ligand>
        <name>ATP</name>
        <dbReference type="ChEBI" id="CHEBI:30616"/>
    </ligand>
</feature>
<comment type="function">
    <text evidence="8">Nucleotidyltransferase involved in the post-translational modification of proteins. It can catalyze the addition of adenosine monophosphate (AMP) or uridine monophosphate (UMP) to a protein, resulting in modifications known as AMPylation and UMPylation.</text>
</comment>
<feature type="binding site" evidence="8">
    <location>
        <position position="259"/>
    </location>
    <ligand>
        <name>ATP</name>
        <dbReference type="ChEBI" id="CHEBI:30616"/>
    </ligand>
</feature>
<evidence type="ECO:0000313" key="10">
    <source>
        <dbReference type="Proteomes" id="UP001269375"/>
    </source>
</evidence>
<accession>A0ABU1GXZ2</accession>